<dbReference type="PANTHER" id="PTHR31907">
    <property type="entry name" value="MLP-LIKE PROTEIN 423"/>
    <property type="match status" value="1"/>
</dbReference>
<dbReference type="SMART" id="SM01037">
    <property type="entry name" value="Bet_v_1"/>
    <property type="match status" value="1"/>
</dbReference>
<dbReference type="InterPro" id="IPR051761">
    <property type="entry name" value="MLP-like_ligand-binding"/>
</dbReference>
<dbReference type="AlphaFoldDB" id="A0A067JMT2"/>
<reference evidence="2 3" key="1">
    <citation type="journal article" date="2014" name="PLoS ONE">
        <title>Global Analysis of Gene Expression Profiles in Physic Nut (Jatropha curcas L.) Seedlings Exposed to Salt Stress.</title>
        <authorList>
            <person name="Zhang L."/>
            <person name="Zhang C."/>
            <person name="Wu P."/>
            <person name="Chen Y."/>
            <person name="Li M."/>
            <person name="Jiang H."/>
            <person name="Wu G."/>
        </authorList>
    </citation>
    <scope>NUCLEOTIDE SEQUENCE [LARGE SCALE GENOMIC DNA]</scope>
    <source>
        <strain evidence="3">cv. GZQX0401</strain>
        <tissue evidence="2">Young leaves</tissue>
    </source>
</reference>
<organism evidence="2 3">
    <name type="scientific">Jatropha curcas</name>
    <name type="common">Barbados nut</name>
    <dbReference type="NCBI Taxonomy" id="180498"/>
    <lineage>
        <taxon>Eukaryota</taxon>
        <taxon>Viridiplantae</taxon>
        <taxon>Streptophyta</taxon>
        <taxon>Embryophyta</taxon>
        <taxon>Tracheophyta</taxon>
        <taxon>Spermatophyta</taxon>
        <taxon>Magnoliopsida</taxon>
        <taxon>eudicotyledons</taxon>
        <taxon>Gunneridae</taxon>
        <taxon>Pentapetalae</taxon>
        <taxon>rosids</taxon>
        <taxon>fabids</taxon>
        <taxon>Malpighiales</taxon>
        <taxon>Euphorbiaceae</taxon>
        <taxon>Crotonoideae</taxon>
        <taxon>Jatropheae</taxon>
        <taxon>Jatropha</taxon>
    </lineage>
</organism>
<dbReference type="Proteomes" id="UP000027138">
    <property type="component" value="Unassembled WGS sequence"/>
</dbReference>
<dbReference type="Gene3D" id="3.30.530.20">
    <property type="match status" value="1"/>
</dbReference>
<proteinExistence type="predicted"/>
<sequence>MAYSSSSLVKSTGGVQVKIKSNADKFFDAIANSTKLFPTAVPSLYSSISTSNEDIGVRYITYGEDCSRIKESEEEINVKNPSIFSYSVLSGDILKYYASFCGEISVVSNEEGTWAKWTWEADLPKANKPLDIEVELEELAVKTLGKLDEYLVRA</sequence>
<dbReference type="EMBL" id="KK915662">
    <property type="protein sequence ID" value="KDP21315.1"/>
    <property type="molecule type" value="Genomic_DNA"/>
</dbReference>
<gene>
    <name evidence="2" type="ORF">JCGZ_21786</name>
</gene>
<evidence type="ECO:0000313" key="2">
    <source>
        <dbReference type="EMBL" id="KDP21315.1"/>
    </source>
</evidence>
<dbReference type="STRING" id="180498.A0A067JMT2"/>
<keyword evidence="3" id="KW-1185">Reference proteome</keyword>
<accession>A0A067JMT2</accession>
<evidence type="ECO:0000313" key="3">
    <source>
        <dbReference type="Proteomes" id="UP000027138"/>
    </source>
</evidence>
<dbReference type="SUPFAM" id="SSF55961">
    <property type="entry name" value="Bet v1-like"/>
    <property type="match status" value="1"/>
</dbReference>
<dbReference type="InterPro" id="IPR023393">
    <property type="entry name" value="START-like_dom_sf"/>
</dbReference>
<protein>
    <recommendedName>
        <fullName evidence="1">Bet v I/Major latex protein domain-containing protein</fullName>
    </recommendedName>
</protein>
<dbReference type="OrthoDB" id="838038at2759"/>
<name>A0A067JMT2_JATCU</name>
<evidence type="ECO:0000259" key="1">
    <source>
        <dbReference type="SMART" id="SM01037"/>
    </source>
</evidence>
<feature type="domain" description="Bet v I/Major latex protein" evidence="1">
    <location>
        <begin position="8"/>
        <end position="154"/>
    </location>
</feature>
<dbReference type="KEGG" id="jcu:105650201"/>
<dbReference type="InterPro" id="IPR000916">
    <property type="entry name" value="Bet_v_I/MLP"/>
</dbReference>
<dbReference type="GO" id="GO:0006952">
    <property type="term" value="P:defense response"/>
    <property type="evidence" value="ECO:0007669"/>
    <property type="project" value="InterPro"/>
</dbReference>
<dbReference type="Pfam" id="PF00407">
    <property type="entry name" value="Bet_v_1"/>
    <property type="match status" value="1"/>
</dbReference>